<evidence type="ECO:0000313" key="3">
    <source>
        <dbReference type="EMBL" id="MDC3421003.1"/>
    </source>
</evidence>
<organism evidence="3 4">
    <name type="scientific">Aquibacillus koreensis</name>
    <dbReference type="NCBI Taxonomy" id="279446"/>
    <lineage>
        <taxon>Bacteria</taxon>
        <taxon>Bacillati</taxon>
        <taxon>Bacillota</taxon>
        <taxon>Bacilli</taxon>
        <taxon>Bacillales</taxon>
        <taxon>Bacillaceae</taxon>
        <taxon>Aquibacillus</taxon>
    </lineage>
</organism>
<keyword evidence="4" id="KW-1185">Reference proteome</keyword>
<dbReference type="Proteomes" id="UP001145072">
    <property type="component" value="Unassembled WGS sequence"/>
</dbReference>
<dbReference type="InterPro" id="IPR029058">
    <property type="entry name" value="AB_hydrolase_fold"/>
</dbReference>
<dbReference type="Gene3D" id="3.40.50.1820">
    <property type="entry name" value="alpha/beta hydrolase"/>
    <property type="match status" value="1"/>
</dbReference>
<dbReference type="GO" id="GO:0016787">
    <property type="term" value="F:hydrolase activity"/>
    <property type="evidence" value="ECO:0007669"/>
    <property type="project" value="UniProtKB-KW"/>
</dbReference>
<protein>
    <submittedName>
        <fullName evidence="3">Alpha/beta fold hydrolase</fullName>
    </submittedName>
</protein>
<sequence length="301" mass="34414">MEVKTISVFPKMKFIEVIIQVILSPILMIMGFIVAWKLSHPKRSKVKGSPRTYGLAYKDVEFKSADNKTSLKGWLIEAEKPIGTIIFSHGYRGSRTRSPIQSLKLAAYYVKKGYNILTFDYRNCGESEGKKSTIGLFETKDLIGAIRYTKQKVDYKKLILMGWSTGGSCSIMAAAQEEADAIIVDSAFDDLESYLNNNLSNWTNLPKLVNPFILFFFPFLSFGNHPRMVNPSKSLDDVNCPVYFIHNQDDDKVPHTCSVRMYHNYKGRKRLWITNKGGHVKNHLSNKEYLSNIDRFLESVR</sequence>
<proteinExistence type="predicted"/>
<accession>A0A9X3WLF7</accession>
<dbReference type="PANTHER" id="PTHR12277:SF81">
    <property type="entry name" value="PROTEIN ABHD13"/>
    <property type="match status" value="1"/>
</dbReference>
<dbReference type="SUPFAM" id="SSF53474">
    <property type="entry name" value="alpha/beta-Hydrolases"/>
    <property type="match status" value="1"/>
</dbReference>
<feature type="domain" description="AB hydrolase-1" evidence="2">
    <location>
        <begin position="84"/>
        <end position="207"/>
    </location>
</feature>
<gene>
    <name evidence="3" type="ORF">NC661_11540</name>
</gene>
<feature type="transmembrane region" description="Helical" evidence="1">
    <location>
        <begin position="17"/>
        <end position="38"/>
    </location>
</feature>
<reference evidence="3" key="1">
    <citation type="submission" date="2022-06" db="EMBL/GenBank/DDBJ databases">
        <title>Aquibacillus sp. a new bacterium isolated from soil saline samples.</title>
        <authorList>
            <person name="Galisteo C."/>
            <person name="De La Haba R."/>
            <person name="Sanchez-Porro C."/>
            <person name="Ventosa A."/>
        </authorList>
    </citation>
    <scope>NUCLEOTIDE SEQUENCE</scope>
    <source>
        <strain evidence="3">JCM 12387</strain>
    </source>
</reference>
<keyword evidence="1" id="KW-1133">Transmembrane helix</keyword>
<evidence type="ECO:0000259" key="2">
    <source>
        <dbReference type="Pfam" id="PF00561"/>
    </source>
</evidence>
<keyword evidence="1" id="KW-0472">Membrane</keyword>
<dbReference type="AlphaFoldDB" id="A0A9X3WLF7"/>
<dbReference type="InterPro" id="IPR000073">
    <property type="entry name" value="AB_hydrolase_1"/>
</dbReference>
<keyword evidence="1" id="KW-0812">Transmembrane</keyword>
<dbReference type="RefSeq" id="WP_259867546.1">
    <property type="nucleotide sequence ID" value="NZ_JAMQJZ010000008.1"/>
</dbReference>
<keyword evidence="3" id="KW-0378">Hydrolase</keyword>
<dbReference type="EMBL" id="JAMQJZ010000008">
    <property type="protein sequence ID" value="MDC3421003.1"/>
    <property type="molecule type" value="Genomic_DNA"/>
</dbReference>
<dbReference type="Pfam" id="PF00561">
    <property type="entry name" value="Abhydrolase_1"/>
    <property type="match status" value="1"/>
</dbReference>
<name>A0A9X3WLF7_9BACI</name>
<comment type="caution">
    <text evidence="3">The sequence shown here is derived from an EMBL/GenBank/DDBJ whole genome shotgun (WGS) entry which is preliminary data.</text>
</comment>
<evidence type="ECO:0000256" key="1">
    <source>
        <dbReference type="SAM" id="Phobius"/>
    </source>
</evidence>
<dbReference type="PANTHER" id="PTHR12277">
    <property type="entry name" value="ALPHA/BETA HYDROLASE DOMAIN-CONTAINING PROTEIN"/>
    <property type="match status" value="1"/>
</dbReference>
<evidence type="ECO:0000313" key="4">
    <source>
        <dbReference type="Proteomes" id="UP001145072"/>
    </source>
</evidence>